<feature type="transmembrane region" description="Helical" evidence="1">
    <location>
        <begin position="106"/>
        <end position="126"/>
    </location>
</feature>
<gene>
    <name evidence="2" type="ORF">ENM15_03150</name>
</gene>
<proteinExistence type="predicted"/>
<reference evidence="2" key="1">
    <citation type="journal article" date="2020" name="mSystems">
        <title>Genome- and Community-Level Interaction Insights into Carbon Utilization and Element Cycling Functions of Hydrothermarchaeota in Hydrothermal Sediment.</title>
        <authorList>
            <person name="Zhou Z."/>
            <person name="Liu Y."/>
            <person name="Xu W."/>
            <person name="Pan J."/>
            <person name="Luo Z.H."/>
            <person name="Li M."/>
        </authorList>
    </citation>
    <scope>NUCLEOTIDE SEQUENCE [LARGE SCALE GENOMIC DNA]</scope>
    <source>
        <strain evidence="2">SpSt-106</strain>
    </source>
</reference>
<feature type="transmembrane region" description="Helical" evidence="1">
    <location>
        <begin position="146"/>
        <end position="167"/>
    </location>
</feature>
<keyword evidence="1" id="KW-1133">Transmembrane helix</keyword>
<protein>
    <submittedName>
        <fullName evidence="2">Uncharacterized protein</fullName>
    </submittedName>
</protein>
<comment type="caution">
    <text evidence="2">The sequence shown here is derived from an EMBL/GenBank/DDBJ whole genome shotgun (WGS) entry which is preliminary data.</text>
</comment>
<keyword evidence="1" id="KW-0812">Transmembrane</keyword>
<evidence type="ECO:0000313" key="2">
    <source>
        <dbReference type="EMBL" id="HHQ15798.1"/>
    </source>
</evidence>
<name>A0A7V6CDF9_9BACT</name>
<accession>A0A7V6CDF9</accession>
<keyword evidence="1" id="KW-0472">Membrane</keyword>
<evidence type="ECO:0000256" key="1">
    <source>
        <dbReference type="SAM" id="Phobius"/>
    </source>
</evidence>
<organism evidence="2">
    <name type="scientific">Thermodesulfobacterium geofontis</name>
    <dbReference type="NCBI Taxonomy" id="1295609"/>
    <lineage>
        <taxon>Bacteria</taxon>
        <taxon>Pseudomonadati</taxon>
        <taxon>Thermodesulfobacteriota</taxon>
        <taxon>Thermodesulfobacteria</taxon>
        <taxon>Thermodesulfobacteriales</taxon>
        <taxon>Thermodesulfobacteriaceae</taxon>
        <taxon>Thermodesulfobacterium</taxon>
    </lineage>
</organism>
<dbReference type="EMBL" id="DRWR01000056">
    <property type="protein sequence ID" value="HHQ15798.1"/>
    <property type="molecule type" value="Genomic_DNA"/>
</dbReference>
<sequence length="170" mass="20307">MGLTINIKELFKIILPLLILALLIKSYISSFFLFYPGDIIFAFSLAILTFRNSGILLYILLFFLGLLESLDFLGIEIFLTAYFIFLGILLNHSRKYFAFERLESKITIWFLSIFSFLILRYVIYFYELDIFINWIFILNFVLKSFYYILATFLWVLIFYKILGIFLYKEA</sequence>
<dbReference type="AlphaFoldDB" id="A0A7V6CDF9"/>
<feature type="transmembrane region" description="Helical" evidence="1">
    <location>
        <begin position="42"/>
        <end position="66"/>
    </location>
</feature>
<feature type="transmembrane region" description="Helical" evidence="1">
    <location>
        <begin position="13"/>
        <end position="35"/>
    </location>
</feature>
<feature type="transmembrane region" description="Helical" evidence="1">
    <location>
        <begin position="72"/>
        <end position="90"/>
    </location>
</feature>